<proteinExistence type="predicted"/>
<dbReference type="EMBL" id="JAFEKC020000017">
    <property type="protein sequence ID" value="KAK0509942.1"/>
    <property type="molecule type" value="Genomic_DNA"/>
</dbReference>
<organism evidence="1 2">
    <name type="scientific">Cladonia borealis</name>
    <dbReference type="NCBI Taxonomy" id="184061"/>
    <lineage>
        <taxon>Eukaryota</taxon>
        <taxon>Fungi</taxon>
        <taxon>Dikarya</taxon>
        <taxon>Ascomycota</taxon>
        <taxon>Pezizomycotina</taxon>
        <taxon>Lecanoromycetes</taxon>
        <taxon>OSLEUM clade</taxon>
        <taxon>Lecanoromycetidae</taxon>
        <taxon>Lecanorales</taxon>
        <taxon>Lecanorineae</taxon>
        <taxon>Cladoniaceae</taxon>
        <taxon>Cladonia</taxon>
    </lineage>
</organism>
<gene>
    <name evidence="1" type="ORF">JMJ35_007336</name>
</gene>
<accession>A0AA39QVE6</accession>
<reference evidence="1" key="1">
    <citation type="submission" date="2023-03" db="EMBL/GenBank/DDBJ databases">
        <title>Complete genome of Cladonia borealis.</title>
        <authorList>
            <person name="Park H."/>
        </authorList>
    </citation>
    <scope>NUCLEOTIDE SEQUENCE</scope>
    <source>
        <strain evidence="1">ANT050790</strain>
    </source>
</reference>
<name>A0AA39QVE6_9LECA</name>
<sequence>MPLLINGLQCSIYHGQVAYALKLYAKAPDNAVLSDETIGCIIGFLRAGLGSHPIPYHDLVTTFQQSHPADFATVTDDSTYWGTKARQLYRRWMDANAQAVKRLNGQGRISAYLDTGASSTERE</sequence>
<evidence type="ECO:0000313" key="2">
    <source>
        <dbReference type="Proteomes" id="UP001166286"/>
    </source>
</evidence>
<comment type="caution">
    <text evidence="1">The sequence shown here is derived from an EMBL/GenBank/DDBJ whole genome shotgun (WGS) entry which is preliminary data.</text>
</comment>
<protein>
    <submittedName>
        <fullName evidence="1">Uncharacterized protein</fullName>
    </submittedName>
</protein>
<keyword evidence="2" id="KW-1185">Reference proteome</keyword>
<evidence type="ECO:0000313" key="1">
    <source>
        <dbReference type="EMBL" id="KAK0509942.1"/>
    </source>
</evidence>
<dbReference type="Proteomes" id="UP001166286">
    <property type="component" value="Unassembled WGS sequence"/>
</dbReference>
<dbReference type="AlphaFoldDB" id="A0AA39QVE6"/>